<feature type="domain" description="Fatty acid hydroxylase" evidence="8">
    <location>
        <begin position="97"/>
        <end position="232"/>
    </location>
</feature>
<evidence type="ECO:0000256" key="4">
    <source>
        <dbReference type="ARBA" id="ARBA00023002"/>
    </source>
</evidence>
<evidence type="ECO:0000256" key="2">
    <source>
        <dbReference type="ARBA" id="ARBA00022692"/>
    </source>
</evidence>
<feature type="transmembrane region" description="Helical" evidence="7">
    <location>
        <begin position="54"/>
        <end position="77"/>
    </location>
</feature>
<gene>
    <name evidence="9" type="ORF">NSE01_15100</name>
</gene>
<keyword evidence="3 7" id="KW-1133">Transmembrane helix</keyword>
<dbReference type="InterPro" id="IPR006694">
    <property type="entry name" value="Fatty_acid_hydroxylase"/>
</dbReference>
<evidence type="ECO:0000313" key="10">
    <source>
        <dbReference type="Proteomes" id="UP000321464"/>
    </source>
</evidence>
<evidence type="ECO:0000256" key="1">
    <source>
        <dbReference type="ARBA" id="ARBA00004127"/>
    </source>
</evidence>
<dbReference type="GO" id="GO:0016020">
    <property type="term" value="C:membrane"/>
    <property type="evidence" value="ECO:0007669"/>
    <property type="project" value="GOC"/>
</dbReference>
<comment type="caution">
    <text evidence="9">The sequence shown here is derived from an EMBL/GenBank/DDBJ whole genome shotgun (WGS) entry which is preliminary data.</text>
</comment>
<feature type="transmembrane region" description="Helical" evidence="7">
    <location>
        <begin position="83"/>
        <end position="103"/>
    </location>
</feature>
<evidence type="ECO:0000313" key="9">
    <source>
        <dbReference type="EMBL" id="GEN99677.1"/>
    </source>
</evidence>
<accession>A0A512AIY4</accession>
<dbReference type="RefSeq" id="WP_246135089.1">
    <property type="nucleotide sequence ID" value="NZ_BJYR01000010.1"/>
</dbReference>
<dbReference type="Pfam" id="PF04116">
    <property type="entry name" value="FA_hydroxylase"/>
    <property type="match status" value="1"/>
</dbReference>
<keyword evidence="4" id="KW-0560">Oxidoreductase</keyword>
<evidence type="ECO:0000256" key="3">
    <source>
        <dbReference type="ARBA" id="ARBA00022989"/>
    </source>
</evidence>
<keyword evidence="2 7" id="KW-0812">Transmembrane</keyword>
<dbReference type="GO" id="GO:0008610">
    <property type="term" value="P:lipid biosynthetic process"/>
    <property type="evidence" value="ECO:0007669"/>
    <property type="project" value="InterPro"/>
</dbReference>
<protein>
    <recommendedName>
        <fullName evidence="8">Fatty acid hydroxylase domain-containing protein</fullName>
    </recommendedName>
</protein>
<dbReference type="PANTHER" id="PTHR21624">
    <property type="entry name" value="STEROL DESATURASE-RELATED PROTEIN"/>
    <property type="match status" value="1"/>
</dbReference>
<dbReference type="GO" id="GO:0005506">
    <property type="term" value="F:iron ion binding"/>
    <property type="evidence" value="ECO:0007669"/>
    <property type="project" value="InterPro"/>
</dbReference>
<proteinExistence type="predicted"/>
<evidence type="ECO:0000256" key="7">
    <source>
        <dbReference type="SAM" id="Phobius"/>
    </source>
</evidence>
<dbReference type="EMBL" id="BJYR01000010">
    <property type="protein sequence ID" value="GEN99677.1"/>
    <property type="molecule type" value="Genomic_DNA"/>
</dbReference>
<dbReference type="InterPro" id="IPR051689">
    <property type="entry name" value="Sterol_desaturase/TMEM195"/>
</dbReference>
<dbReference type="GO" id="GO:0006643">
    <property type="term" value="P:membrane lipid metabolic process"/>
    <property type="evidence" value="ECO:0007669"/>
    <property type="project" value="TreeGrafter"/>
</dbReference>
<evidence type="ECO:0000256" key="5">
    <source>
        <dbReference type="ARBA" id="ARBA00023098"/>
    </source>
</evidence>
<sequence length="329" mass="37599">MNETLAALLATLSTPITHPIDVIAYAVPAFVALILVEIAWARRHAPQAYEAHDMLTSLLMGLGSTIAGALVAGAIYAGAGWLYAHRVATVPFAWWSWVAVMLLDDFNYYWAHRTGHRVRWFWAAHVNHHTSQHYNLSTALRQTWTGFIALSFAFRIWPAFLGVPPEMLLTVGAANTVGQFWIHTEAVHRMPAWFEWVFNTPSHHRVHHATNPLYLDRNYAGVFMFWDRMFGTFQPELDEEPARYGVIRQLGTFNLLHSVFHEWKGMLKDFAVAPWRYKLAYLVREPGWSHDGSRDSSDTIRARWLERNGDLAPDEPQRMADEGIAVSHP</sequence>
<keyword evidence="5" id="KW-0443">Lipid metabolism</keyword>
<dbReference type="Proteomes" id="UP000321464">
    <property type="component" value="Unassembled WGS sequence"/>
</dbReference>
<reference evidence="9 10" key="1">
    <citation type="submission" date="2019-07" db="EMBL/GenBank/DDBJ databases">
        <title>Whole genome shotgun sequence of Novosphingobium sediminis NBRC 106119.</title>
        <authorList>
            <person name="Hosoyama A."/>
            <person name="Uohara A."/>
            <person name="Ohji S."/>
            <person name="Ichikawa N."/>
        </authorList>
    </citation>
    <scope>NUCLEOTIDE SEQUENCE [LARGE SCALE GENOMIC DNA]</scope>
    <source>
        <strain evidence="9 10">NBRC 106119</strain>
    </source>
</reference>
<dbReference type="AlphaFoldDB" id="A0A512AIY4"/>
<dbReference type="GO" id="GO:0012505">
    <property type="term" value="C:endomembrane system"/>
    <property type="evidence" value="ECO:0007669"/>
    <property type="project" value="UniProtKB-SubCell"/>
</dbReference>
<keyword evidence="10" id="KW-1185">Reference proteome</keyword>
<dbReference type="PANTHER" id="PTHR21624:SF1">
    <property type="entry name" value="ALKYLGLYCEROL MONOOXYGENASE"/>
    <property type="match status" value="1"/>
</dbReference>
<comment type="subcellular location">
    <subcellularLocation>
        <location evidence="1">Endomembrane system</location>
        <topology evidence="1">Multi-pass membrane protein</topology>
    </subcellularLocation>
</comment>
<feature type="transmembrane region" description="Helical" evidence="7">
    <location>
        <begin position="23"/>
        <end position="42"/>
    </location>
</feature>
<dbReference type="GO" id="GO:0050479">
    <property type="term" value="F:glyceryl-ether monooxygenase activity"/>
    <property type="evidence" value="ECO:0007669"/>
    <property type="project" value="TreeGrafter"/>
</dbReference>
<keyword evidence="6 7" id="KW-0472">Membrane</keyword>
<name>A0A512AIY4_9SPHN</name>
<evidence type="ECO:0000259" key="8">
    <source>
        <dbReference type="Pfam" id="PF04116"/>
    </source>
</evidence>
<organism evidence="9 10">
    <name type="scientific">Novosphingobium sediminis</name>
    <dbReference type="NCBI Taxonomy" id="707214"/>
    <lineage>
        <taxon>Bacteria</taxon>
        <taxon>Pseudomonadati</taxon>
        <taxon>Pseudomonadota</taxon>
        <taxon>Alphaproteobacteria</taxon>
        <taxon>Sphingomonadales</taxon>
        <taxon>Sphingomonadaceae</taxon>
        <taxon>Novosphingobium</taxon>
    </lineage>
</organism>
<evidence type="ECO:0000256" key="6">
    <source>
        <dbReference type="ARBA" id="ARBA00023136"/>
    </source>
</evidence>